<dbReference type="AlphaFoldDB" id="B6H7E3"/>
<dbReference type="EMBL" id="AM920431">
    <property type="protein sequence ID" value="CAP93395.1"/>
    <property type="molecule type" value="Genomic_DNA"/>
</dbReference>
<dbReference type="Gene3D" id="1.10.1790.50">
    <property type="match status" value="1"/>
</dbReference>
<sequence length="102" mass="11379">MEYRSRAYRAPGRICLLQRNTIYVASEISNSQTSRGTPYSTYHSAFYSGLAKYARDGNKRTALVAADMFLKINGYTLLNRPFANDPNNKALANAHVAVVTNQ</sequence>
<proteinExistence type="predicted"/>
<keyword evidence="2" id="KW-1185">Reference proteome</keyword>
<name>B6H7E3_PENRW</name>
<dbReference type="VEuPathDB" id="FungiDB:PCH_Pc16g07250"/>
<gene>
    <name evidence="1" type="ORF">Pc16g07250</name>
    <name evidence="1" type="ORF">PCH_Pc16g07250</name>
</gene>
<protein>
    <submittedName>
        <fullName evidence="1">Pc16g07250 protein</fullName>
    </submittedName>
</protein>
<organism evidence="1 2">
    <name type="scientific">Penicillium rubens (strain ATCC 28089 / DSM 1075 / NRRL 1951 / Wisconsin 54-1255)</name>
    <name type="common">Penicillium chrysogenum</name>
    <dbReference type="NCBI Taxonomy" id="500485"/>
    <lineage>
        <taxon>Eukaryota</taxon>
        <taxon>Fungi</taxon>
        <taxon>Dikarya</taxon>
        <taxon>Ascomycota</taxon>
        <taxon>Pezizomycotina</taxon>
        <taxon>Eurotiomycetes</taxon>
        <taxon>Eurotiomycetidae</taxon>
        <taxon>Eurotiales</taxon>
        <taxon>Aspergillaceae</taxon>
        <taxon>Penicillium</taxon>
        <taxon>Penicillium chrysogenum species complex</taxon>
    </lineage>
</organism>
<evidence type="ECO:0000313" key="1">
    <source>
        <dbReference type="EMBL" id="CAP93395.1"/>
    </source>
</evidence>
<dbReference type="BioCyc" id="PCHR:PC16G07250-MONOMER"/>
<dbReference type="STRING" id="500485.B6H7E3"/>
<accession>B6H7E3</accession>
<dbReference type="OrthoDB" id="3049701at2759"/>
<dbReference type="HOGENOM" id="CLU_2278372_0_0_1"/>
<evidence type="ECO:0000313" key="2">
    <source>
        <dbReference type="Proteomes" id="UP000000724"/>
    </source>
</evidence>
<reference evidence="1 2" key="1">
    <citation type="journal article" date="2008" name="Nat. Biotechnol.">
        <title>Genome sequencing and analysis of the filamentous fungus Penicillium chrysogenum.</title>
        <authorList>
            <person name="van den Berg M.A."/>
            <person name="Albang R."/>
            <person name="Albermann K."/>
            <person name="Badger J.H."/>
            <person name="Daran J.-M."/>
            <person name="Driessen A.J.M."/>
            <person name="Garcia-Estrada C."/>
            <person name="Fedorova N.D."/>
            <person name="Harris D.M."/>
            <person name="Heijne W.H.M."/>
            <person name="Joardar V.S."/>
            <person name="Kiel J.A.K.W."/>
            <person name="Kovalchuk A."/>
            <person name="Martin J.F."/>
            <person name="Nierman W.C."/>
            <person name="Nijland J.G."/>
            <person name="Pronk J.T."/>
            <person name="Roubos J.A."/>
            <person name="van der Klei I.J."/>
            <person name="van Peij N.N.M.E."/>
            <person name="Veenhuis M."/>
            <person name="von Doehren H."/>
            <person name="Wagner C."/>
            <person name="Wortman J.R."/>
            <person name="Bovenberg R.A.L."/>
        </authorList>
    </citation>
    <scope>NUCLEOTIDE SEQUENCE [LARGE SCALE GENOMIC DNA]</scope>
    <source>
        <strain evidence="2">ATCC 28089 / DSM 1075 / NRRL 1951 / Wisconsin 54-1255</strain>
    </source>
</reference>
<dbReference type="Proteomes" id="UP000000724">
    <property type="component" value="Contig Pc00c16"/>
</dbReference>